<dbReference type="SUPFAM" id="SSF52540">
    <property type="entry name" value="P-loop containing nucleoside triphosphate hydrolases"/>
    <property type="match status" value="1"/>
</dbReference>
<gene>
    <name evidence="1" type="ORF">SAMN05444398_110124</name>
</gene>
<organism evidence="1 2">
    <name type="scientific">Roseovarius pacificus</name>
    <dbReference type="NCBI Taxonomy" id="337701"/>
    <lineage>
        <taxon>Bacteria</taxon>
        <taxon>Pseudomonadati</taxon>
        <taxon>Pseudomonadota</taxon>
        <taxon>Alphaproteobacteria</taxon>
        <taxon>Rhodobacterales</taxon>
        <taxon>Roseobacteraceae</taxon>
        <taxon>Roseovarius</taxon>
    </lineage>
</organism>
<keyword evidence="2" id="KW-1185">Reference proteome</keyword>
<dbReference type="Gene3D" id="3.40.50.300">
    <property type="entry name" value="P-loop containing nucleotide triphosphate hydrolases"/>
    <property type="match status" value="1"/>
</dbReference>
<protein>
    <recommendedName>
        <fullName evidence="3">Sulfotransferase family protein</fullName>
    </recommendedName>
</protein>
<dbReference type="STRING" id="337701.SAMN05444398_110124"/>
<evidence type="ECO:0008006" key="3">
    <source>
        <dbReference type="Google" id="ProtNLM"/>
    </source>
</evidence>
<proteinExistence type="predicted"/>
<dbReference type="AlphaFoldDB" id="A0A1M7GET0"/>
<reference evidence="1 2" key="1">
    <citation type="submission" date="2016-11" db="EMBL/GenBank/DDBJ databases">
        <authorList>
            <person name="Jaros S."/>
            <person name="Januszkiewicz K."/>
            <person name="Wedrychowicz H."/>
        </authorList>
    </citation>
    <scope>NUCLEOTIDE SEQUENCE [LARGE SCALE GENOMIC DNA]</scope>
    <source>
        <strain evidence="1 2">DSM 29589</strain>
    </source>
</reference>
<name>A0A1M7GET0_9RHOB</name>
<dbReference type="EMBL" id="FRBR01000010">
    <property type="protein sequence ID" value="SHM14379.1"/>
    <property type="molecule type" value="Genomic_DNA"/>
</dbReference>
<dbReference type="Proteomes" id="UP000183974">
    <property type="component" value="Unassembled WGS sequence"/>
</dbReference>
<dbReference type="InterPro" id="IPR027417">
    <property type="entry name" value="P-loop_NTPase"/>
</dbReference>
<sequence>MARVILHIGTHKTATTTVQNIFHHNSEKLAACKVAYPKLGTITAHHALVGDWTPLPPAYRLPEGSRAALNKIVHDYANTDMTVFLSTEEFSRCGQGRVDLAEIRQILSPFDRIEIICTLRTQWQFIQSAYLEISKRRLPERPPELVKKAINNGVIDGLWVDYNKLLDELEKVFDPFEITFVDYTESCKSEGGIVGTYLRYLDIPIRADDLTPLEHGNANVSPEPLANWAANTLANPKVTPPWLIRMATTALKGTFGDYEKSTIFSAGEINAMEKHFRPLNEKLVSRRAPVQPGFRLSNASLGENTISRNMLNGHFWVRLSRALFQDRIDG</sequence>
<dbReference type="RefSeq" id="WP_073035760.1">
    <property type="nucleotide sequence ID" value="NZ_BMLR01000011.1"/>
</dbReference>
<evidence type="ECO:0000313" key="1">
    <source>
        <dbReference type="EMBL" id="SHM14379.1"/>
    </source>
</evidence>
<evidence type="ECO:0000313" key="2">
    <source>
        <dbReference type="Proteomes" id="UP000183974"/>
    </source>
</evidence>
<dbReference type="OrthoDB" id="547419at2"/>
<accession>A0A1M7GET0</accession>